<evidence type="ECO:0000259" key="1">
    <source>
        <dbReference type="Pfam" id="PF19266"/>
    </source>
</evidence>
<feature type="domain" description="Contractile injection system tube protein N-terminal" evidence="1">
    <location>
        <begin position="7"/>
        <end position="160"/>
    </location>
</feature>
<dbReference type="RefSeq" id="WP_390317671.1">
    <property type="nucleotide sequence ID" value="NZ_JBHSPB010000011.1"/>
</dbReference>
<evidence type="ECO:0000313" key="3">
    <source>
        <dbReference type="Proteomes" id="UP001596083"/>
    </source>
</evidence>
<dbReference type="Proteomes" id="UP001596083">
    <property type="component" value="Unassembled WGS sequence"/>
</dbReference>
<dbReference type="Pfam" id="PF19266">
    <property type="entry name" value="CIS_tube"/>
    <property type="match status" value="1"/>
</dbReference>
<dbReference type="InterPro" id="IPR045361">
    <property type="entry name" value="CIS_tube_prot_N"/>
</dbReference>
<name>A0ABW0Z0C4_9ACTN</name>
<comment type="caution">
    <text evidence="2">The sequence shown here is derived from an EMBL/GenBank/DDBJ whole genome shotgun (WGS) entry which is preliminary data.</text>
</comment>
<proteinExistence type="predicted"/>
<evidence type="ECO:0000313" key="2">
    <source>
        <dbReference type="EMBL" id="MFC5722286.1"/>
    </source>
</evidence>
<sequence>MPEEQMIKATLEIYKPPIGSQQGPGSRLGDPIKFQFNPAELSLVKETSWARHSSRLAPNASVPEFLGSHPGVLTMTVVLDKSKSNDESVDERVGRLLTCCRPEGNSLSNNQASPPWVRFSWGHCETARFYAVMRRLAVRFTRFSSDGHPLRAVCELTLEEIGE</sequence>
<keyword evidence="3" id="KW-1185">Reference proteome</keyword>
<organism evidence="2 3">
    <name type="scientific">Streptomyces gamaensis</name>
    <dbReference type="NCBI Taxonomy" id="1763542"/>
    <lineage>
        <taxon>Bacteria</taxon>
        <taxon>Bacillati</taxon>
        <taxon>Actinomycetota</taxon>
        <taxon>Actinomycetes</taxon>
        <taxon>Kitasatosporales</taxon>
        <taxon>Streptomycetaceae</taxon>
        <taxon>Streptomyces</taxon>
    </lineage>
</organism>
<reference evidence="3" key="1">
    <citation type="journal article" date="2019" name="Int. J. Syst. Evol. Microbiol.">
        <title>The Global Catalogue of Microorganisms (GCM) 10K type strain sequencing project: providing services to taxonomists for standard genome sequencing and annotation.</title>
        <authorList>
            <consortium name="The Broad Institute Genomics Platform"/>
            <consortium name="The Broad Institute Genome Sequencing Center for Infectious Disease"/>
            <person name="Wu L."/>
            <person name="Ma J."/>
        </authorList>
    </citation>
    <scope>NUCLEOTIDE SEQUENCE [LARGE SCALE GENOMIC DNA]</scope>
    <source>
        <strain evidence="3">CGMCC 4.7304</strain>
    </source>
</reference>
<accession>A0ABW0Z0C4</accession>
<dbReference type="EMBL" id="JBHSPB010000011">
    <property type="protein sequence ID" value="MFC5722286.1"/>
    <property type="molecule type" value="Genomic_DNA"/>
</dbReference>
<protein>
    <recommendedName>
        <fullName evidence="1">Contractile injection system tube protein N-terminal domain-containing protein</fullName>
    </recommendedName>
</protein>
<gene>
    <name evidence="2" type="ORF">ACFP1Z_19150</name>
</gene>